<name>A0ABP6F470_9ACTN</name>
<organism evidence="1 2">
    <name type="scientific">Nonomuraea recticatena</name>
    <dbReference type="NCBI Taxonomy" id="46178"/>
    <lineage>
        <taxon>Bacteria</taxon>
        <taxon>Bacillati</taxon>
        <taxon>Actinomycetota</taxon>
        <taxon>Actinomycetes</taxon>
        <taxon>Streptosporangiales</taxon>
        <taxon>Streptosporangiaceae</taxon>
        <taxon>Nonomuraea</taxon>
    </lineage>
</organism>
<gene>
    <name evidence="1" type="ORF">GCM10010412_069470</name>
</gene>
<keyword evidence="2" id="KW-1185">Reference proteome</keyword>
<dbReference type="Proteomes" id="UP001501666">
    <property type="component" value="Unassembled WGS sequence"/>
</dbReference>
<evidence type="ECO:0000313" key="1">
    <source>
        <dbReference type="EMBL" id="GAA2683609.1"/>
    </source>
</evidence>
<accession>A0ABP6F470</accession>
<protein>
    <submittedName>
        <fullName evidence="1">Uncharacterized protein</fullName>
    </submittedName>
</protein>
<proteinExistence type="predicted"/>
<evidence type="ECO:0000313" key="2">
    <source>
        <dbReference type="Proteomes" id="UP001501666"/>
    </source>
</evidence>
<dbReference type="EMBL" id="BAAATE010000023">
    <property type="protein sequence ID" value="GAA2683609.1"/>
    <property type="molecule type" value="Genomic_DNA"/>
</dbReference>
<comment type="caution">
    <text evidence="1">The sequence shown here is derived from an EMBL/GenBank/DDBJ whole genome shotgun (WGS) entry which is preliminary data.</text>
</comment>
<reference evidence="2" key="1">
    <citation type="journal article" date="2019" name="Int. J. Syst. Evol. Microbiol.">
        <title>The Global Catalogue of Microorganisms (GCM) 10K type strain sequencing project: providing services to taxonomists for standard genome sequencing and annotation.</title>
        <authorList>
            <consortium name="The Broad Institute Genomics Platform"/>
            <consortium name="The Broad Institute Genome Sequencing Center for Infectious Disease"/>
            <person name="Wu L."/>
            <person name="Ma J."/>
        </authorList>
    </citation>
    <scope>NUCLEOTIDE SEQUENCE [LARGE SCALE GENOMIC DNA]</scope>
    <source>
        <strain evidence="2">JCM 6835</strain>
    </source>
</reference>
<sequence length="55" mass="6069">MILNTPGDPFSVLRALDPEQPVMASEVHRAISGIHSYAMDVTDSYILTGRRLRGL</sequence>